<dbReference type="InterPro" id="IPR017871">
    <property type="entry name" value="ABC_transporter-like_CS"/>
</dbReference>
<evidence type="ECO:0000259" key="9">
    <source>
        <dbReference type="PROSITE" id="PS50929"/>
    </source>
</evidence>
<evidence type="ECO:0000313" key="10">
    <source>
        <dbReference type="EMBL" id="MBF9149675.1"/>
    </source>
</evidence>
<dbReference type="Gene3D" id="1.20.1560.10">
    <property type="entry name" value="ABC transporter type 1, transmembrane domain"/>
    <property type="match status" value="1"/>
</dbReference>
<keyword evidence="2 7" id="KW-0812">Transmembrane</keyword>
<dbReference type="InterPro" id="IPR010128">
    <property type="entry name" value="ATPase_T1SS_PrtD-like"/>
</dbReference>
<evidence type="ECO:0000256" key="5">
    <source>
        <dbReference type="ARBA" id="ARBA00022989"/>
    </source>
</evidence>
<dbReference type="Pfam" id="PF00664">
    <property type="entry name" value="ABC_membrane"/>
    <property type="match status" value="1"/>
</dbReference>
<proteinExistence type="predicted"/>
<protein>
    <submittedName>
        <fullName evidence="10">Type I secretion system permease/ATPase</fullName>
    </submittedName>
</protein>
<dbReference type="PROSITE" id="PS50893">
    <property type="entry name" value="ABC_TRANSPORTER_2"/>
    <property type="match status" value="1"/>
</dbReference>
<dbReference type="SMART" id="SM00382">
    <property type="entry name" value="AAA"/>
    <property type="match status" value="1"/>
</dbReference>
<feature type="transmembrane region" description="Helical" evidence="7">
    <location>
        <begin position="61"/>
        <end position="78"/>
    </location>
</feature>
<dbReference type="InterPro" id="IPR003593">
    <property type="entry name" value="AAA+_ATPase"/>
</dbReference>
<dbReference type="InterPro" id="IPR027417">
    <property type="entry name" value="P-loop_NTPase"/>
</dbReference>
<keyword evidence="11" id="KW-1185">Reference proteome</keyword>
<keyword evidence="3" id="KW-0547">Nucleotide-binding</keyword>
<dbReference type="PROSITE" id="PS00211">
    <property type="entry name" value="ABC_TRANSPORTER_1"/>
    <property type="match status" value="1"/>
</dbReference>
<feature type="domain" description="ABC transmembrane type-1" evidence="9">
    <location>
        <begin position="25"/>
        <end position="303"/>
    </location>
</feature>
<evidence type="ECO:0000256" key="6">
    <source>
        <dbReference type="ARBA" id="ARBA00023136"/>
    </source>
</evidence>
<comment type="caution">
    <text evidence="10">The sequence shown here is derived from an EMBL/GenBank/DDBJ whole genome shotgun (WGS) entry which is preliminary data.</text>
</comment>
<evidence type="ECO:0000313" key="11">
    <source>
        <dbReference type="Proteomes" id="UP000600799"/>
    </source>
</evidence>
<dbReference type="NCBIfam" id="TIGR01842">
    <property type="entry name" value="type_I_sec_PrtD"/>
    <property type="match status" value="1"/>
</dbReference>
<dbReference type="InterPro" id="IPR003439">
    <property type="entry name" value="ABC_transporter-like_ATP-bd"/>
</dbReference>
<dbReference type="PROSITE" id="PS50929">
    <property type="entry name" value="ABC_TM1F"/>
    <property type="match status" value="1"/>
</dbReference>
<keyword evidence="6 7" id="KW-0472">Membrane</keyword>
<accession>A0ABS0HCE8</accession>
<gene>
    <name evidence="10" type="ORF">I2488_01525</name>
</gene>
<dbReference type="RefSeq" id="WP_196274041.1">
    <property type="nucleotide sequence ID" value="NZ_JADQDC010000001.1"/>
</dbReference>
<dbReference type="Pfam" id="PF00005">
    <property type="entry name" value="ABC_tran"/>
    <property type="match status" value="1"/>
</dbReference>
<evidence type="ECO:0000256" key="3">
    <source>
        <dbReference type="ARBA" id="ARBA00022741"/>
    </source>
</evidence>
<dbReference type="InterPro" id="IPR011527">
    <property type="entry name" value="ABC1_TM_dom"/>
</dbReference>
<evidence type="ECO:0000256" key="7">
    <source>
        <dbReference type="SAM" id="Phobius"/>
    </source>
</evidence>
<sequence>MSTFLADGSASPLKAMVAGARGPLLGIAALSAVINVLVLGGSIYMMLVYDRVLPSHSYPTLVGLLVLVLVAYSAQAGFEVLRSNILGEVAAEIGNRLRPRVARAAHQHAIEHPVQSATQSPLRDLDQLQNFIAGTGPAALLDLPWIVFFLIVLSLLHIWLGVTALVGALLLVGLTRLTDRINRDAVQQVSSLGLRRFRMQESQRVHAELIRALGMRDRTIAIAQEAGAELVSTQQELNEKNVLLAVVGRSSRMVLQSLILTVGALLVLSGEATGGVIFASSVLAGRALAPVDQAIAQWRNLIAARSAWQKLDHLLSVTPEQPERLQLPLPTRQLVVENVTVCPPGTQRPSIAQIAFTLSAGDVLAVIGPSAAGKSSLVRTVVGVWAPVSGRVRLDQAALDQWDPDDIGQALGYLPQSVELFDGSIAWNIARCDASASPESIIGAAQAAGVHEMILALPGGYQFEVGEGGTNLSAGQRQRIALARAMYGNPFLIVLDEPNSNLDAAGEAALVQAIGVARARGAIVIVVAHRKQILDSVSHLLVLEGGRVREFGGRDEVIVRMSLANNPGVATMAPANAG</sequence>
<dbReference type="SUPFAM" id="SSF90123">
    <property type="entry name" value="ABC transporter transmembrane region"/>
    <property type="match status" value="1"/>
</dbReference>
<dbReference type="InterPro" id="IPR036640">
    <property type="entry name" value="ABC1_TM_sf"/>
</dbReference>
<dbReference type="EMBL" id="JADQDC010000001">
    <property type="protein sequence ID" value="MBF9149675.1"/>
    <property type="molecule type" value="Genomic_DNA"/>
</dbReference>
<dbReference type="SUPFAM" id="SSF52540">
    <property type="entry name" value="P-loop containing nucleoside triphosphate hydrolases"/>
    <property type="match status" value="1"/>
</dbReference>
<reference evidence="10 11" key="1">
    <citation type="submission" date="2020-11" db="EMBL/GenBank/DDBJ databases">
        <title>The genome sequence of Novosphingobium sp. 1Y9A.</title>
        <authorList>
            <person name="Liu Y."/>
        </authorList>
    </citation>
    <scope>NUCLEOTIDE SEQUENCE [LARGE SCALE GENOMIC DNA]</scope>
    <source>
        <strain evidence="10 11">1Y9A</strain>
    </source>
</reference>
<keyword evidence="4" id="KW-0067">ATP-binding</keyword>
<feature type="transmembrane region" description="Helical" evidence="7">
    <location>
        <begin position="145"/>
        <end position="174"/>
    </location>
</feature>
<dbReference type="Proteomes" id="UP000600799">
    <property type="component" value="Unassembled WGS sequence"/>
</dbReference>
<name>A0ABS0HCE8_9SPHN</name>
<dbReference type="InterPro" id="IPR039421">
    <property type="entry name" value="Type_1_exporter"/>
</dbReference>
<evidence type="ECO:0000256" key="1">
    <source>
        <dbReference type="ARBA" id="ARBA00004651"/>
    </source>
</evidence>
<evidence type="ECO:0000256" key="2">
    <source>
        <dbReference type="ARBA" id="ARBA00022692"/>
    </source>
</evidence>
<comment type="subcellular location">
    <subcellularLocation>
        <location evidence="1">Cell membrane</location>
        <topology evidence="1">Multi-pass membrane protein</topology>
    </subcellularLocation>
</comment>
<dbReference type="PANTHER" id="PTHR24221:SF248">
    <property type="entry name" value="ABC TRANSPORTER TRANSMEMBRANE REGION"/>
    <property type="match status" value="1"/>
</dbReference>
<dbReference type="Gene3D" id="3.40.50.300">
    <property type="entry name" value="P-loop containing nucleotide triphosphate hydrolases"/>
    <property type="match status" value="1"/>
</dbReference>
<evidence type="ECO:0000259" key="8">
    <source>
        <dbReference type="PROSITE" id="PS50893"/>
    </source>
</evidence>
<feature type="transmembrane region" description="Helical" evidence="7">
    <location>
        <begin position="24"/>
        <end position="49"/>
    </location>
</feature>
<evidence type="ECO:0000256" key="4">
    <source>
        <dbReference type="ARBA" id="ARBA00022840"/>
    </source>
</evidence>
<dbReference type="PANTHER" id="PTHR24221">
    <property type="entry name" value="ATP-BINDING CASSETTE SUB-FAMILY B"/>
    <property type="match status" value="1"/>
</dbReference>
<keyword evidence="5 7" id="KW-1133">Transmembrane helix</keyword>
<feature type="transmembrane region" description="Helical" evidence="7">
    <location>
        <begin position="258"/>
        <end position="283"/>
    </location>
</feature>
<feature type="domain" description="ABC transporter" evidence="8">
    <location>
        <begin position="334"/>
        <end position="570"/>
    </location>
</feature>
<organism evidence="10 11">
    <name type="scientific">Novosphingobium jiangmenense</name>
    <dbReference type="NCBI Taxonomy" id="2791981"/>
    <lineage>
        <taxon>Bacteria</taxon>
        <taxon>Pseudomonadati</taxon>
        <taxon>Pseudomonadota</taxon>
        <taxon>Alphaproteobacteria</taxon>
        <taxon>Sphingomonadales</taxon>
        <taxon>Sphingomonadaceae</taxon>
        <taxon>Novosphingobium</taxon>
    </lineage>
</organism>